<dbReference type="Gene3D" id="3.40.50.720">
    <property type="entry name" value="NAD(P)-binding Rossmann-like Domain"/>
    <property type="match status" value="1"/>
</dbReference>
<dbReference type="Pfam" id="PF01370">
    <property type="entry name" value="Epimerase"/>
    <property type="match status" value="1"/>
</dbReference>
<dbReference type="PANTHER" id="PTHR43245">
    <property type="entry name" value="BIFUNCTIONAL POLYMYXIN RESISTANCE PROTEIN ARNA"/>
    <property type="match status" value="1"/>
</dbReference>
<dbReference type="InterPro" id="IPR036291">
    <property type="entry name" value="NAD(P)-bd_dom_sf"/>
</dbReference>
<dbReference type="EMBL" id="CP118157">
    <property type="protein sequence ID" value="WOF24246.1"/>
    <property type="molecule type" value="Genomic_DNA"/>
</dbReference>
<name>A0AA97FIM1_9MICO</name>
<dbReference type="KEGG" id="mbet:N8K70_06130"/>
<accession>A0AA97FIM1</accession>
<proteinExistence type="predicted"/>
<dbReference type="RefSeq" id="WP_317140717.1">
    <property type="nucleotide sequence ID" value="NZ_CP118157.1"/>
</dbReference>
<sequence>MSHARPLRVVVTGGAGRLGRSVVRALAAAGHDIVSIDREPAAGLPARQLTADLLDADAARGVFADARPDAVVHLAAIAVPGSRPDAEIFDVNTRLVWNVLEASLAAGARALMVASSPTVIGYGAPSGWTPSYLPLDEDHPVAPWNGYAASKVAVEEIMRMAVRRDGHRMRFAAFRPGYVIAPEEWAGAPTQQGHTIAERLADPALSAVALFNYLDARDAGDFVTAWIDGAHDVPNGEVFFVAAPDSLVDAPIASSLAAHVPLIAEAAAGLRGDAAVFSSARAERLLGWRARRTWRDELTERAASTVAPAPHPPEDDLV</sequence>
<dbReference type="AlphaFoldDB" id="A0AA97FIM1"/>
<evidence type="ECO:0000313" key="2">
    <source>
        <dbReference type="EMBL" id="WOF24246.1"/>
    </source>
</evidence>
<dbReference type="SUPFAM" id="SSF51735">
    <property type="entry name" value="NAD(P)-binding Rossmann-fold domains"/>
    <property type="match status" value="1"/>
</dbReference>
<evidence type="ECO:0000313" key="3">
    <source>
        <dbReference type="Proteomes" id="UP001305498"/>
    </source>
</evidence>
<protein>
    <submittedName>
        <fullName evidence="2">NAD(P)-dependent oxidoreductase</fullName>
    </submittedName>
</protein>
<gene>
    <name evidence="2" type="ORF">N8K70_06130</name>
</gene>
<dbReference type="PANTHER" id="PTHR43245:SF55">
    <property type="entry name" value="NAD(P)-BINDING DOMAIN-CONTAINING PROTEIN"/>
    <property type="match status" value="1"/>
</dbReference>
<dbReference type="Proteomes" id="UP001305498">
    <property type="component" value="Chromosome"/>
</dbReference>
<dbReference type="InterPro" id="IPR050177">
    <property type="entry name" value="Lipid_A_modif_metabolic_enz"/>
</dbReference>
<dbReference type="InterPro" id="IPR001509">
    <property type="entry name" value="Epimerase_deHydtase"/>
</dbReference>
<organism evidence="2 3">
    <name type="scientific">Microbacterium betulae</name>
    <dbReference type="NCBI Taxonomy" id="2981139"/>
    <lineage>
        <taxon>Bacteria</taxon>
        <taxon>Bacillati</taxon>
        <taxon>Actinomycetota</taxon>
        <taxon>Actinomycetes</taxon>
        <taxon>Micrococcales</taxon>
        <taxon>Microbacteriaceae</taxon>
        <taxon>Microbacterium</taxon>
    </lineage>
</organism>
<keyword evidence="3" id="KW-1185">Reference proteome</keyword>
<evidence type="ECO:0000259" key="1">
    <source>
        <dbReference type="Pfam" id="PF01370"/>
    </source>
</evidence>
<reference evidence="2 3" key="1">
    <citation type="submission" date="2023-02" db="EMBL/GenBank/DDBJ databases">
        <title>Microbacterium betulae sp. nov., isolated from birch wood.</title>
        <authorList>
            <person name="Pasciak M."/>
            <person name="Pawlik K.J."/>
            <person name="Martynowski D."/>
            <person name="Laczmanski L."/>
            <person name="Ciekot J."/>
            <person name="Szponar B."/>
            <person name="Wojcik-Fatla A."/>
            <person name="Mackiewicz B."/>
            <person name="Farian E."/>
            <person name="Cholewa G."/>
            <person name="Cholewa A."/>
            <person name="Dutkiewicz J."/>
        </authorList>
    </citation>
    <scope>NUCLEOTIDE SEQUENCE [LARGE SCALE GENOMIC DNA]</scope>
    <source>
        <strain evidence="2 3">AB</strain>
    </source>
</reference>
<feature type="domain" description="NAD-dependent epimerase/dehydratase" evidence="1">
    <location>
        <begin position="9"/>
        <end position="212"/>
    </location>
</feature>